<comment type="caution">
    <text evidence="7">The sequence shown here is derived from an EMBL/GenBank/DDBJ whole genome shotgun (WGS) entry which is preliminary data.</text>
</comment>
<dbReference type="PROSITE" id="PS51352">
    <property type="entry name" value="THIOREDOXIN_2"/>
    <property type="match status" value="1"/>
</dbReference>
<reference evidence="7 8" key="1">
    <citation type="journal article" date="2021" name="Sci. Rep.">
        <title>The distribution of antibiotic resistance genes in chicken gut microbiota commensals.</title>
        <authorList>
            <person name="Juricova H."/>
            <person name="Matiasovicova J."/>
            <person name="Kubasova T."/>
            <person name="Cejkova D."/>
            <person name="Rychlik I."/>
        </authorList>
    </citation>
    <scope>NUCLEOTIDE SEQUENCE [LARGE SCALE GENOMIC DNA]</scope>
    <source>
        <strain evidence="7 8">An819</strain>
    </source>
</reference>
<dbReference type="InterPro" id="IPR050553">
    <property type="entry name" value="Thioredoxin_ResA/DsbE_sf"/>
</dbReference>
<dbReference type="Proteomes" id="UP000764045">
    <property type="component" value="Unassembled WGS sequence"/>
</dbReference>
<dbReference type="Gene3D" id="3.40.30.10">
    <property type="entry name" value="Glutaredoxin"/>
    <property type="match status" value="1"/>
</dbReference>
<evidence type="ECO:0000256" key="5">
    <source>
        <dbReference type="SAM" id="SignalP"/>
    </source>
</evidence>
<feature type="chain" id="PRO_5037556268" evidence="5">
    <location>
        <begin position="25"/>
        <end position="372"/>
    </location>
</feature>
<proteinExistence type="predicted"/>
<evidence type="ECO:0000313" key="8">
    <source>
        <dbReference type="Proteomes" id="UP000764045"/>
    </source>
</evidence>
<dbReference type="GO" id="GO:0016491">
    <property type="term" value="F:oxidoreductase activity"/>
    <property type="evidence" value="ECO:0007669"/>
    <property type="project" value="InterPro"/>
</dbReference>
<dbReference type="PANTHER" id="PTHR42852">
    <property type="entry name" value="THIOL:DISULFIDE INTERCHANGE PROTEIN DSBE"/>
    <property type="match status" value="1"/>
</dbReference>
<feature type="signal peptide" evidence="5">
    <location>
        <begin position="1"/>
        <end position="24"/>
    </location>
</feature>
<sequence>MKRELGKRDWAFLLCAFAFLPVSAQEKQAYTVMGEVNDSAADGRMIYIERYDDHKMLDSTRISDGKFVFSGFTDRPWFCCIQATDREHANIVLEGGDIRASVGRTVYNKPSGTPLNDEIHRIDDIIDSLYAVYSPKMEALKAQGLDSAAYRKARISLAGSYNADVRRITEGLFSRHPDDAVTEKLLRSEFYQTQTLDDRERIMASLGPWMKTTNIYKDLSQRLKAERRTSVGQMFVDINGRDVSGKSVRLSDYVGRGNYVLVDFWASWCRPCHEEIPNLVRLHREFKDKGLTVLGLFTWDDEKLMGKTARKLGAVWPQLFDVERKALELYGADGIPLIILFSPDGLIVERGLRGETMVTKVTEIMNKHNKNL</sequence>
<gene>
    <name evidence="7" type="ORF">H6B30_15980</name>
</gene>
<evidence type="ECO:0000256" key="3">
    <source>
        <dbReference type="ARBA" id="ARBA00023157"/>
    </source>
</evidence>
<dbReference type="Pfam" id="PF00578">
    <property type="entry name" value="AhpC-TSA"/>
    <property type="match status" value="1"/>
</dbReference>
<dbReference type="InterPro" id="IPR013766">
    <property type="entry name" value="Thioredoxin_domain"/>
</dbReference>
<keyword evidence="5" id="KW-0732">Signal</keyword>
<evidence type="ECO:0000313" key="7">
    <source>
        <dbReference type="EMBL" id="MBM6663214.1"/>
    </source>
</evidence>
<dbReference type="GO" id="GO:0030313">
    <property type="term" value="C:cell envelope"/>
    <property type="evidence" value="ECO:0007669"/>
    <property type="project" value="UniProtKB-SubCell"/>
</dbReference>
<accession>A0A938WPY4</accession>
<keyword evidence="2" id="KW-0201">Cytochrome c-type biogenesis</keyword>
<dbReference type="CDD" id="cd02966">
    <property type="entry name" value="TlpA_like_family"/>
    <property type="match status" value="1"/>
</dbReference>
<keyword evidence="4" id="KW-0676">Redox-active center</keyword>
<evidence type="ECO:0000256" key="1">
    <source>
        <dbReference type="ARBA" id="ARBA00004196"/>
    </source>
</evidence>
<dbReference type="InterPro" id="IPR025380">
    <property type="entry name" value="DUF4369"/>
</dbReference>
<protein>
    <submittedName>
        <fullName evidence="7">AhpC/TSA family protein</fullName>
    </submittedName>
</protein>
<evidence type="ECO:0000259" key="6">
    <source>
        <dbReference type="PROSITE" id="PS51352"/>
    </source>
</evidence>
<organism evidence="7 8">
    <name type="scientific">Marseilla massiliensis</name>
    <dbReference type="NCBI Taxonomy" id="1841864"/>
    <lineage>
        <taxon>Bacteria</taxon>
        <taxon>Pseudomonadati</taxon>
        <taxon>Bacteroidota</taxon>
        <taxon>Bacteroidia</taxon>
        <taxon>Bacteroidales</taxon>
        <taxon>Prevotellaceae</taxon>
        <taxon>Marseilla</taxon>
    </lineage>
</organism>
<comment type="subcellular location">
    <subcellularLocation>
        <location evidence="1">Cell envelope</location>
    </subcellularLocation>
</comment>
<evidence type="ECO:0000256" key="4">
    <source>
        <dbReference type="ARBA" id="ARBA00023284"/>
    </source>
</evidence>
<dbReference type="SUPFAM" id="SSF52833">
    <property type="entry name" value="Thioredoxin-like"/>
    <property type="match status" value="1"/>
</dbReference>
<dbReference type="Pfam" id="PF14289">
    <property type="entry name" value="DUF4369"/>
    <property type="match status" value="1"/>
</dbReference>
<dbReference type="EMBL" id="JACJJL010000078">
    <property type="protein sequence ID" value="MBM6663214.1"/>
    <property type="molecule type" value="Genomic_DNA"/>
</dbReference>
<keyword evidence="8" id="KW-1185">Reference proteome</keyword>
<name>A0A938WPY4_9BACT</name>
<dbReference type="RefSeq" id="WP_205112232.1">
    <property type="nucleotide sequence ID" value="NZ_JACJJL010000078.1"/>
</dbReference>
<evidence type="ECO:0000256" key="2">
    <source>
        <dbReference type="ARBA" id="ARBA00022748"/>
    </source>
</evidence>
<dbReference type="GO" id="GO:0017004">
    <property type="term" value="P:cytochrome complex assembly"/>
    <property type="evidence" value="ECO:0007669"/>
    <property type="project" value="UniProtKB-KW"/>
</dbReference>
<dbReference type="InterPro" id="IPR036249">
    <property type="entry name" value="Thioredoxin-like_sf"/>
</dbReference>
<dbReference type="GO" id="GO:0016209">
    <property type="term" value="F:antioxidant activity"/>
    <property type="evidence" value="ECO:0007669"/>
    <property type="project" value="InterPro"/>
</dbReference>
<dbReference type="InterPro" id="IPR000866">
    <property type="entry name" value="AhpC/TSA"/>
</dbReference>
<keyword evidence="3" id="KW-1015">Disulfide bond</keyword>
<dbReference type="PANTHER" id="PTHR42852:SF6">
    <property type="entry name" value="THIOL:DISULFIDE INTERCHANGE PROTEIN DSBE"/>
    <property type="match status" value="1"/>
</dbReference>
<feature type="domain" description="Thioredoxin" evidence="6">
    <location>
        <begin position="229"/>
        <end position="370"/>
    </location>
</feature>
<dbReference type="AlphaFoldDB" id="A0A938WPY4"/>